<evidence type="ECO:0000313" key="2">
    <source>
        <dbReference type="Proteomes" id="UP000675121"/>
    </source>
</evidence>
<dbReference type="RefSeq" id="WP_201139419.1">
    <property type="nucleotide sequence ID" value="NZ_CAJNAS010000016.1"/>
</dbReference>
<dbReference type="Proteomes" id="UP000675121">
    <property type="component" value="Unassembled WGS sequence"/>
</dbReference>
<name>A0A9N8QZW2_9BURK</name>
<keyword evidence="2" id="KW-1185">Reference proteome</keyword>
<dbReference type="EMBL" id="CAJNAS010000016">
    <property type="protein sequence ID" value="CAE6935442.1"/>
    <property type="molecule type" value="Genomic_DNA"/>
</dbReference>
<dbReference type="AlphaFoldDB" id="A0A9N8QZW2"/>
<organism evidence="1 2">
    <name type="scientific">Paraburkholderia domus</name>
    <dbReference type="NCBI Taxonomy" id="2793075"/>
    <lineage>
        <taxon>Bacteria</taxon>
        <taxon>Pseudomonadati</taxon>
        <taxon>Pseudomonadota</taxon>
        <taxon>Betaproteobacteria</taxon>
        <taxon>Burkholderiales</taxon>
        <taxon>Burkholderiaceae</taxon>
        <taxon>Paraburkholderia</taxon>
    </lineage>
</organism>
<comment type="caution">
    <text evidence="1">The sequence shown here is derived from an EMBL/GenBank/DDBJ whole genome shotgun (WGS) entry which is preliminary data.</text>
</comment>
<reference evidence="1" key="1">
    <citation type="submission" date="2021-02" db="EMBL/GenBank/DDBJ databases">
        <authorList>
            <person name="Vanwijnsberghe S."/>
        </authorList>
    </citation>
    <scope>NUCLEOTIDE SEQUENCE</scope>
    <source>
        <strain evidence="1">R-70211</strain>
    </source>
</reference>
<evidence type="ECO:0000313" key="1">
    <source>
        <dbReference type="EMBL" id="CAE6935442.1"/>
    </source>
</evidence>
<sequence length="64" mass="7620">MKRRKSAQEPKFIDEIQRELERLDAEIEQARSREVGAVMDRILKMMAEYSISRHLWLDAVRDSS</sequence>
<accession>A0A9N8QZW2</accession>
<protein>
    <submittedName>
        <fullName evidence="1">Uncharacterized protein</fullName>
    </submittedName>
</protein>
<gene>
    <name evidence="1" type="ORF">R70211_05363</name>
</gene>
<proteinExistence type="predicted"/>